<evidence type="ECO:0000313" key="1">
    <source>
        <dbReference type="EMBL" id="KAH7835791.1"/>
    </source>
</evidence>
<evidence type="ECO:0000313" key="2">
    <source>
        <dbReference type="Proteomes" id="UP000828048"/>
    </source>
</evidence>
<reference evidence="1 2" key="1">
    <citation type="journal article" date="2021" name="Hortic Res">
        <title>High-quality reference genome and annotation aids understanding of berry development for evergreen blueberry (Vaccinium darrowii).</title>
        <authorList>
            <person name="Yu J."/>
            <person name="Hulse-Kemp A.M."/>
            <person name="Babiker E."/>
            <person name="Staton M."/>
        </authorList>
    </citation>
    <scope>NUCLEOTIDE SEQUENCE [LARGE SCALE GENOMIC DNA]</scope>
    <source>
        <strain evidence="2">cv. NJ 8807/NJ 8810</strain>
        <tissue evidence="1">Young leaf</tissue>
    </source>
</reference>
<comment type="caution">
    <text evidence="1">The sequence shown here is derived from an EMBL/GenBank/DDBJ whole genome shotgun (WGS) entry which is preliminary data.</text>
</comment>
<organism evidence="1 2">
    <name type="scientific">Vaccinium darrowii</name>
    <dbReference type="NCBI Taxonomy" id="229202"/>
    <lineage>
        <taxon>Eukaryota</taxon>
        <taxon>Viridiplantae</taxon>
        <taxon>Streptophyta</taxon>
        <taxon>Embryophyta</taxon>
        <taxon>Tracheophyta</taxon>
        <taxon>Spermatophyta</taxon>
        <taxon>Magnoliopsida</taxon>
        <taxon>eudicotyledons</taxon>
        <taxon>Gunneridae</taxon>
        <taxon>Pentapetalae</taxon>
        <taxon>asterids</taxon>
        <taxon>Ericales</taxon>
        <taxon>Ericaceae</taxon>
        <taxon>Vaccinioideae</taxon>
        <taxon>Vaccinieae</taxon>
        <taxon>Vaccinium</taxon>
    </lineage>
</organism>
<gene>
    <name evidence="1" type="ORF">Vadar_029894</name>
</gene>
<protein>
    <submittedName>
        <fullName evidence="1">Uncharacterized protein</fullName>
    </submittedName>
</protein>
<name>A0ACB7X518_9ERIC</name>
<dbReference type="Proteomes" id="UP000828048">
    <property type="component" value="Chromosome 2"/>
</dbReference>
<accession>A0ACB7X518</accession>
<keyword evidence="2" id="KW-1185">Reference proteome</keyword>
<dbReference type="EMBL" id="CM037152">
    <property type="protein sequence ID" value="KAH7835791.1"/>
    <property type="molecule type" value="Genomic_DNA"/>
</dbReference>
<proteinExistence type="predicted"/>
<sequence>MNTPTPTICGNCGVEERRLLLLHHVRHRGLFRRLCTTCVLKLHPQSFCPTCFLVYDRSPPLPSSDTVSCLKCDSFSHSHCAKSASPYTCPPCANPAAPIFDASSRELDKRGAKVLLAAVRVAAVSMSKAAAGARAEAEKRAKEAAFARKRAREALEHVAFLVAREKVKRKESAAAVSAEVSVAKERNHKAAPITELTRISNQRVVDGVDGPNEVSARLNAVGLREKDRLLGFGGQSAVSGTQNNGAGMVVENNERPRVSPASTVGGPYIQNSENERSNHLAHLEKNKVQGEKISNGLYSVPPVGDQLKHMQHNHGMEENVGSRQ</sequence>